<comment type="caution">
    <text evidence="1">The sequence shown here is derived from an EMBL/GenBank/DDBJ whole genome shotgun (WGS) entry which is preliminary data.</text>
</comment>
<protein>
    <submittedName>
        <fullName evidence="1">Uncharacterized protein</fullName>
    </submittedName>
</protein>
<organism evidence="1 2">
    <name type="scientific">Nephila pilipes</name>
    <name type="common">Giant wood spider</name>
    <name type="synonym">Nephila maculata</name>
    <dbReference type="NCBI Taxonomy" id="299642"/>
    <lineage>
        <taxon>Eukaryota</taxon>
        <taxon>Metazoa</taxon>
        <taxon>Ecdysozoa</taxon>
        <taxon>Arthropoda</taxon>
        <taxon>Chelicerata</taxon>
        <taxon>Arachnida</taxon>
        <taxon>Araneae</taxon>
        <taxon>Araneomorphae</taxon>
        <taxon>Entelegynae</taxon>
        <taxon>Araneoidea</taxon>
        <taxon>Nephilidae</taxon>
        <taxon>Nephila</taxon>
    </lineage>
</organism>
<proteinExistence type="predicted"/>
<name>A0A8X6PXR1_NEPPI</name>
<gene>
    <name evidence="1" type="ORF">NPIL_543101</name>
</gene>
<evidence type="ECO:0000313" key="1">
    <source>
        <dbReference type="EMBL" id="GFT95189.1"/>
    </source>
</evidence>
<keyword evidence="2" id="KW-1185">Reference proteome</keyword>
<dbReference type="EMBL" id="BMAW01075134">
    <property type="protein sequence ID" value="GFT95189.1"/>
    <property type="molecule type" value="Genomic_DNA"/>
</dbReference>
<accession>A0A8X6PXR1</accession>
<evidence type="ECO:0000313" key="2">
    <source>
        <dbReference type="Proteomes" id="UP000887013"/>
    </source>
</evidence>
<dbReference type="OrthoDB" id="6458959at2759"/>
<dbReference type="AlphaFoldDB" id="A0A8X6PXR1"/>
<sequence>MNAHLHPDPDVSNDLSPTSAPCNYSSYRLSLKWKRIIYLRITAESHFVSLTPGRTPSETINKTPGTKGLKWPPHLPATDELALCCHLLQKYIALSTNFVPGSLIPFNPFLNLVRGWN</sequence>
<dbReference type="Proteomes" id="UP000887013">
    <property type="component" value="Unassembled WGS sequence"/>
</dbReference>
<reference evidence="1" key="1">
    <citation type="submission" date="2020-08" db="EMBL/GenBank/DDBJ databases">
        <title>Multicomponent nature underlies the extraordinary mechanical properties of spider dragline silk.</title>
        <authorList>
            <person name="Kono N."/>
            <person name="Nakamura H."/>
            <person name="Mori M."/>
            <person name="Yoshida Y."/>
            <person name="Ohtoshi R."/>
            <person name="Malay A.D."/>
            <person name="Moran D.A.P."/>
            <person name="Tomita M."/>
            <person name="Numata K."/>
            <person name="Arakawa K."/>
        </authorList>
    </citation>
    <scope>NUCLEOTIDE SEQUENCE</scope>
</reference>